<protein>
    <submittedName>
        <fullName evidence="1">Unnamed protein product</fullName>
    </submittedName>
</protein>
<dbReference type="InterPro" id="IPR032675">
    <property type="entry name" value="LRR_dom_sf"/>
</dbReference>
<comment type="caution">
    <text evidence="1">The sequence shown here is derived from an EMBL/GenBank/DDBJ whole genome shotgun (WGS) entry which is preliminary data.</text>
</comment>
<dbReference type="Gene3D" id="3.80.10.10">
    <property type="entry name" value="Ribonuclease Inhibitor"/>
    <property type="match status" value="1"/>
</dbReference>
<name>A0A9W6TRV6_9STRA</name>
<gene>
    <name evidence="1" type="ORF">Plil01_000824600</name>
</gene>
<dbReference type="EMBL" id="BSXW01000393">
    <property type="protein sequence ID" value="GMF21010.1"/>
    <property type="molecule type" value="Genomic_DNA"/>
</dbReference>
<sequence>MGVPLIVVLSYAGQYNPSITGFEMERWYDEEWSAHVLNEFQMVLVTSWSDLIIRTVFSFGLISTTTSLKELLRQRQTGSKRRIACAADSVRVPDKPKPIKASGPTFDKIVVAQNPVKVGSSGSSYQDSGLRSRRGHLFLRLIHLMFGAWGVLVLGFHIEASLQQNLPQCILQVHPWALACYLAVLDCHKLNIDGEMDEVADKWNEFDRSSVVTLVIHHCPTLEVPDMISEFHQVTGIKLYNSTITAWGASAAITNTNHPELSYLFMVRVNMTNGVLPSGLLATDFPNKLYDIELCYTNLGELSDDLDSSWMIGTMIYIEYSHLTSVPLAITRLDPYYLALTGNPITELPPEIFEVTDMLYLGIGSTLINELPRNVTNLSPLLSFIYITDTNISFFWSWIDPLVERKLDMPPPLIMGQSTYCTDLTELSDGTRDSFRVSPASAYSKLLMDPSKTNRNIILHTVNCESAYSATFYPIVLEDTNSALP</sequence>
<organism evidence="1 2">
    <name type="scientific">Phytophthora lilii</name>
    <dbReference type="NCBI Taxonomy" id="2077276"/>
    <lineage>
        <taxon>Eukaryota</taxon>
        <taxon>Sar</taxon>
        <taxon>Stramenopiles</taxon>
        <taxon>Oomycota</taxon>
        <taxon>Peronosporomycetes</taxon>
        <taxon>Peronosporales</taxon>
        <taxon>Peronosporaceae</taxon>
        <taxon>Phytophthora</taxon>
    </lineage>
</organism>
<dbReference type="SUPFAM" id="SSF52058">
    <property type="entry name" value="L domain-like"/>
    <property type="match status" value="1"/>
</dbReference>
<accession>A0A9W6TRV6</accession>
<keyword evidence="2" id="KW-1185">Reference proteome</keyword>
<proteinExistence type="predicted"/>
<dbReference type="AlphaFoldDB" id="A0A9W6TRV6"/>
<evidence type="ECO:0000313" key="1">
    <source>
        <dbReference type="EMBL" id="GMF21010.1"/>
    </source>
</evidence>
<dbReference type="OrthoDB" id="120556at2759"/>
<evidence type="ECO:0000313" key="2">
    <source>
        <dbReference type="Proteomes" id="UP001165083"/>
    </source>
</evidence>
<reference evidence="1" key="1">
    <citation type="submission" date="2023-04" db="EMBL/GenBank/DDBJ databases">
        <title>Phytophthora lilii NBRC 32176.</title>
        <authorList>
            <person name="Ichikawa N."/>
            <person name="Sato H."/>
            <person name="Tonouchi N."/>
        </authorList>
    </citation>
    <scope>NUCLEOTIDE SEQUENCE</scope>
    <source>
        <strain evidence="1">NBRC 32176</strain>
    </source>
</reference>
<dbReference type="Proteomes" id="UP001165083">
    <property type="component" value="Unassembled WGS sequence"/>
</dbReference>